<keyword evidence="4" id="KW-1185">Reference proteome</keyword>
<evidence type="ECO:0000256" key="1">
    <source>
        <dbReference type="ARBA" id="ARBA00022801"/>
    </source>
</evidence>
<dbReference type="InterPro" id="IPR050266">
    <property type="entry name" value="AB_hydrolase_sf"/>
</dbReference>
<dbReference type="SUPFAM" id="SSF53474">
    <property type="entry name" value="alpha/beta-Hydrolases"/>
    <property type="match status" value="1"/>
</dbReference>
<dbReference type="PANTHER" id="PTHR43798">
    <property type="entry name" value="MONOACYLGLYCEROL LIPASE"/>
    <property type="match status" value="1"/>
</dbReference>
<accession>A0ABR3ELS7</accession>
<dbReference type="Proteomes" id="UP001465976">
    <property type="component" value="Unassembled WGS sequence"/>
</dbReference>
<sequence length="287" mass="31193">MSTIISKNVKSSDGGVIYAEATGDSSKPAIVFAAGYCLPSLVFQKQFEDENLRKNFHLVRYDPRGHGQSVKPETAEGHSSKLYADDFAAVCKAFNVDKPVVAFWSLAGAIVVDICTYLGPEAISGVVYIAAFTHLEPKFLQEIANPEIMKMLPGTQITDDVAAYKKAIVAFSRTCVLNPDSIPLETRYAWLGANLFVPPVVCKLILTRSQDDQKLFDAGKSGKLKVLFLHGNEDIQRNGGMAVVNATKGFFQNPEVAGIDGIGHAPFCEAPEEFNRIVGEFARKVTG</sequence>
<dbReference type="InterPro" id="IPR029058">
    <property type="entry name" value="AB_hydrolase_fold"/>
</dbReference>
<evidence type="ECO:0000313" key="4">
    <source>
        <dbReference type="Proteomes" id="UP001465976"/>
    </source>
</evidence>
<dbReference type="PANTHER" id="PTHR43798:SF31">
    <property type="entry name" value="AB HYDROLASE SUPERFAMILY PROTEIN YCLE"/>
    <property type="match status" value="1"/>
</dbReference>
<protein>
    <recommendedName>
        <fullName evidence="2">AB hydrolase-1 domain-containing protein</fullName>
    </recommendedName>
</protein>
<keyword evidence="1" id="KW-0378">Hydrolase</keyword>
<evidence type="ECO:0000313" key="3">
    <source>
        <dbReference type="EMBL" id="KAL0563846.1"/>
    </source>
</evidence>
<feature type="domain" description="AB hydrolase-1" evidence="2">
    <location>
        <begin position="28"/>
        <end position="142"/>
    </location>
</feature>
<dbReference type="EMBL" id="JBAHYK010003157">
    <property type="protein sequence ID" value="KAL0563846.1"/>
    <property type="molecule type" value="Genomic_DNA"/>
</dbReference>
<evidence type="ECO:0000259" key="2">
    <source>
        <dbReference type="Pfam" id="PF00561"/>
    </source>
</evidence>
<reference evidence="3 4" key="1">
    <citation type="submission" date="2024-02" db="EMBL/GenBank/DDBJ databases">
        <title>A draft genome for the cacao thread blight pathogen Marasmius crinis-equi.</title>
        <authorList>
            <person name="Cohen S.P."/>
            <person name="Baruah I.K."/>
            <person name="Amoako-Attah I."/>
            <person name="Bukari Y."/>
            <person name="Meinhardt L.W."/>
            <person name="Bailey B.A."/>
        </authorList>
    </citation>
    <scope>NUCLEOTIDE SEQUENCE [LARGE SCALE GENOMIC DNA]</scope>
    <source>
        <strain evidence="3 4">GH-76</strain>
    </source>
</reference>
<proteinExistence type="predicted"/>
<dbReference type="InterPro" id="IPR000073">
    <property type="entry name" value="AB_hydrolase_1"/>
</dbReference>
<comment type="caution">
    <text evidence="3">The sequence shown here is derived from an EMBL/GenBank/DDBJ whole genome shotgun (WGS) entry which is preliminary data.</text>
</comment>
<name>A0ABR3ELS7_9AGAR</name>
<dbReference type="Pfam" id="PF00561">
    <property type="entry name" value="Abhydrolase_1"/>
    <property type="match status" value="1"/>
</dbReference>
<dbReference type="Gene3D" id="3.40.50.1820">
    <property type="entry name" value="alpha/beta hydrolase"/>
    <property type="match status" value="1"/>
</dbReference>
<gene>
    <name evidence="3" type="ORF">V5O48_018215</name>
</gene>
<organism evidence="3 4">
    <name type="scientific">Marasmius crinis-equi</name>
    <dbReference type="NCBI Taxonomy" id="585013"/>
    <lineage>
        <taxon>Eukaryota</taxon>
        <taxon>Fungi</taxon>
        <taxon>Dikarya</taxon>
        <taxon>Basidiomycota</taxon>
        <taxon>Agaricomycotina</taxon>
        <taxon>Agaricomycetes</taxon>
        <taxon>Agaricomycetidae</taxon>
        <taxon>Agaricales</taxon>
        <taxon>Marasmiineae</taxon>
        <taxon>Marasmiaceae</taxon>
        <taxon>Marasmius</taxon>
    </lineage>
</organism>